<proteinExistence type="inferred from homology"/>
<evidence type="ECO:0000256" key="9">
    <source>
        <dbReference type="ARBA" id="ARBA00023136"/>
    </source>
</evidence>
<comment type="function">
    <text evidence="1">Exerts its effect at some terminal stage of cytochrome c oxidase synthesis, probably by being involved in the insertion of the copper B into subunit I.</text>
</comment>
<evidence type="ECO:0000256" key="7">
    <source>
        <dbReference type="ARBA" id="ARBA00022989"/>
    </source>
</evidence>
<dbReference type="STRING" id="1122252.SAMN05660443_2531"/>
<evidence type="ECO:0000256" key="2">
    <source>
        <dbReference type="ARBA" id="ARBA00004382"/>
    </source>
</evidence>
<evidence type="ECO:0000256" key="5">
    <source>
        <dbReference type="ARBA" id="ARBA00022692"/>
    </source>
</evidence>
<dbReference type="Pfam" id="PF04442">
    <property type="entry name" value="CtaG_Cox11"/>
    <property type="match status" value="1"/>
</dbReference>
<keyword evidence="8" id="KW-0186">Copper</keyword>
<accession>A0A1I1J2U0</accession>
<evidence type="ECO:0000313" key="12">
    <source>
        <dbReference type="Proteomes" id="UP000199058"/>
    </source>
</evidence>
<comment type="similarity">
    <text evidence="3">Belongs to the COX11/CtaG family.</text>
</comment>
<organism evidence="11 12">
    <name type="scientific">Marinospirillum celere</name>
    <dbReference type="NCBI Taxonomy" id="1122252"/>
    <lineage>
        <taxon>Bacteria</taxon>
        <taxon>Pseudomonadati</taxon>
        <taxon>Pseudomonadota</taxon>
        <taxon>Gammaproteobacteria</taxon>
        <taxon>Oceanospirillales</taxon>
        <taxon>Oceanospirillaceae</taxon>
        <taxon>Marinospirillum</taxon>
    </lineage>
</organism>
<dbReference type="RefSeq" id="WP_091964332.1">
    <property type="nucleotide sequence ID" value="NZ_FOLH01000005.1"/>
</dbReference>
<evidence type="ECO:0000256" key="4">
    <source>
        <dbReference type="ARBA" id="ARBA00015384"/>
    </source>
</evidence>
<dbReference type="PIRSF" id="PIRSF005413">
    <property type="entry name" value="COX11"/>
    <property type="match status" value="1"/>
</dbReference>
<dbReference type="GO" id="GO:0005507">
    <property type="term" value="F:copper ion binding"/>
    <property type="evidence" value="ECO:0007669"/>
    <property type="project" value="InterPro"/>
</dbReference>
<keyword evidence="12" id="KW-1185">Reference proteome</keyword>
<sequence>MNAQQRERQQGVARTIRRTLLALVLMVGFTIALVPLYDVFCEVTGLNGKTSDTAQVVAGGDVDTSRKIEVQFVTRTSAGLPWRLASETHTIWVHPGEVALARFTFMNTGLEKTSGRAVPSVSPSEGARHFRKMECFCFQEQWLEAGERMEMPLVFQIDPQLPQGVNKLTLAYTLYPQGPVLGGTYEH</sequence>
<feature type="transmembrane region" description="Helical" evidence="10">
    <location>
        <begin position="20"/>
        <end position="37"/>
    </location>
</feature>
<dbReference type="AlphaFoldDB" id="A0A1I1J2U0"/>
<reference evidence="11 12" key="1">
    <citation type="submission" date="2016-10" db="EMBL/GenBank/DDBJ databases">
        <authorList>
            <person name="de Groot N.N."/>
        </authorList>
    </citation>
    <scope>NUCLEOTIDE SEQUENCE [LARGE SCALE GENOMIC DNA]</scope>
    <source>
        <strain evidence="11 12">DSM 18438</strain>
    </source>
</reference>
<evidence type="ECO:0000256" key="3">
    <source>
        <dbReference type="ARBA" id="ARBA00009620"/>
    </source>
</evidence>
<dbReference type="EMBL" id="FOLH01000005">
    <property type="protein sequence ID" value="SFC40243.1"/>
    <property type="molecule type" value="Genomic_DNA"/>
</dbReference>
<dbReference type="PANTHER" id="PTHR21320">
    <property type="entry name" value="CYTOCHROME C OXIDASE ASSEMBLY PROTEIN COX11-RELATED"/>
    <property type="match status" value="1"/>
</dbReference>
<dbReference type="PANTHER" id="PTHR21320:SF3">
    <property type="entry name" value="CYTOCHROME C OXIDASE ASSEMBLY PROTEIN COX11, MITOCHONDRIAL-RELATED"/>
    <property type="match status" value="1"/>
</dbReference>
<keyword evidence="6" id="KW-0735">Signal-anchor</keyword>
<dbReference type="InterPro" id="IPR023471">
    <property type="entry name" value="CtaG/Cox11_dom_sf"/>
</dbReference>
<keyword evidence="7 10" id="KW-1133">Transmembrane helix</keyword>
<dbReference type="InterPro" id="IPR007533">
    <property type="entry name" value="Cyt_c_oxidase_assmbl_CtaG"/>
</dbReference>
<keyword evidence="9 10" id="KW-0472">Membrane</keyword>
<evidence type="ECO:0000256" key="6">
    <source>
        <dbReference type="ARBA" id="ARBA00022968"/>
    </source>
</evidence>
<dbReference type="OrthoDB" id="9804841at2"/>
<protein>
    <recommendedName>
        <fullName evidence="4">Cytochrome c oxidase assembly protein CtaG</fullName>
    </recommendedName>
</protein>
<dbReference type="SUPFAM" id="SSF110111">
    <property type="entry name" value="Ctag/Cox11"/>
    <property type="match status" value="1"/>
</dbReference>
<keyword evidence="5 10" id="KW-0812">Transmembrane</keyword>
<gene>
    <name evidence="11" type="ORF">SAMN05660443_2531</name>
</gene>
<dbReference type="GO" id="GO:0005886">
    <property type="term" value="C:plasma membrane"/>
    <property type="evidence" value="ECO:0007669"/>
    <property type="project" value="UniProtKB-SubCell"/>
</dbReference>
<dbReference type="Proteomes" id="UP000199058">
    <property type="component" value="Unassembled WGS sequence"/>
</dbReference>
<name>A0A1I1J2U0_9GAMM</name>
<comment type="subcellular location">
    <subcellularLocation>
        <location evidence="2">Cell inner membrane</location>
        <topology evidence="2">Single-pass type II membrane protein</topology>
        <orientation evidence="2">Periplasmic side</orientation>
    </subcellularLocation>
</comment>
<dbReference type="NCBIfam" id="NF003465">
    <property type="entry name" value="PRK05089.1"/>
    <property type="match status" value="1"/>
</dbReference>
<evidence type="ECO:0000313" key="11">
    <source>
        <dbReference type="EMBL" id="SFC40243.1"/>
    </source>
</evidence>
<evidence type="ECO:0000256" key="10">
    <source>
        <dbReference type="SAM" id="Phobius"/>
    </source>
</evidence>
<evidence type="ECO:0000256" key="8">
    <source>
        <dbReference type="ARBA" id="ARBA00023008"/>
    </source>
</evidence>
<dbReference type="Gene3D" id="2.60.370.10">
    <property type="entry name" value="Ctag/Cox11"/>
    <property type="match status" value="1"/>
</dbReference>
<evidence type="ECO:0000256" key="1">
    <source>
        <dbReference type="ARBA" id="ARBA00004007"/>
    </source>
</evidence>